<feature type="region of interest" description="Disordered" evidence="1">
    <location>
        <begin position="69"/>
        <end position="88"/>
    </location>
</feature>
<accession>A0A6J4NVA2</accession>
<feature type="region of interest" description="Disordered" evidence="1">
    <location>
        <begin position="94"/>
        <end position="114"/>
    </location>
</feature>
<organism evidence="2">
    <name type="scientific">uncultured Rubrobacteraceae bacterium</name>
    <dbReference type="NCBI Taxonomy" id="349277"/>
    <lineage>
        <taxon>Bacteria</taxon>
        <taxon>Bacillati</taxon>
        <taxon>Actinomycetota</taxon>
        <taxon>Rubrobacteria</taxon>
        <taxon>Rubrobacterales</taxon>
        <taxon>Rubrobacteraceae</taxon>
        <taxon>environmental samples</taxon>
    </lineage>
</organism>
<protein>
    <submittedName>
        <fullName evidence="2">Uncharacterized protein</fullName>
    </submittedName>
</protein>
<gene>
    <name evidence="2" type="ORF">AVDCRST_MAG22-1297</name>
</gene>
<reference evidence="2" key="1">
    <citation type="submission" date="2020-02" db="EMBL/GenBank/DDBJ databases">
        <authorList>
            <person name="Meier V. D."/>
        </authorList>
    </citation>
    <scope>NUCLEOTIDE SEQUENCE</scope>
    <source>
        <strain evidence="2">AVDCRST_MAG22</strain>
    </source>
</reference>
<sequence length="249" mass="27265">MNREDISALVGRKVAIRLTNVEARGVEMVATLAEVRGDGVVLSEVGELGPGPRMFCPWESLHQVRERPSWLRPPHEERGDGPEDPAGHESFELREVSAGEGGPEPPVERRRETSARNLERVVAIAQRRLVGDVTIALASLELYGEGVGVLQWRVSLGESAFREEPDFGFGIPEPVFEIRDGASRDLPWSPQHSGVSDDEAEGSVRVEGLPETGELEVGVPRLVADAYEDGEYAGDGPSYEGPWVFRFSI</sequence>
<proteinExistence type="predicted"/>
<dbReference type="EMBL" id="CADCUV010000046">
    <property type="protein sequence ID" value="CAA9399052.1"/>
    <property type="molecule type" value="Genomic_DNA"/>
</dbReference>
<dbReference type="AlphaFoldDB" id="A0A6J4NVA2"/>
<evidence type="ECO:0000256" key="1">
    <source>
        <dbReference type="SAM" id="MobiDB-lite"/>
    </source>
</evidence>
<evidence type="ECO:0000313" key="2">
    <source>
        <dbReference type="EMBL" id="CAA9399052.1"/>
    </source>
</evidence>
<name>A0A6J4NVA2_9ACTN</name>